<proteinExistence type="predicted"/>
<dbReference type="PROSITE" id="PS50089">
    <property type="entry name" value="ZF_RING_2"/>
    <property type="match status" value="1"/>
</dbReference>
<evidence type="ECO:0000256" key="2">
    <source>
        <dbReference type="ARBA" id="ARBA00022692"/>
    </source>
</evidence>
<dbReference type="InterPro" id="IPR001841">
    <property type="entry name" value="Znf_RING"/>
</dbReference>
<dbReference type="SMART" id="SM00184">
    <property type="entry name" value="RING"/>
    <property type="match status" value="1"/>
</dbReference>
<feature type="region of interest" description="Disordered" evidence="9">
    <location>
        <begin position="1"/>
        <end position="23"/>
    </location>
</feature>
<dbReference type="InterPro" id="IPR013083">
    <property type="entry name" value="Znf_RING/FYVE/PHD"/>
</dbReference>
<evidence type="ECO:0000256" key="5">
    <source>
        <dbReference type="ARBA" id="ARBA00022833"/>
    </source>
</evidence>
<evidence type="ECO:0000256" key="7">
    <source>
        <dbReference type="ARBA" id="ARBA00023136"/>
    </source>
</evidence>
<evidence type="ECO:0000256" key="6">
    <source>
        <dbReference type="ARBA" id="ARBA00022989"/>
    </source>
</evidence>
<evidence type="ECO:0000256" key="10">
    <source>
        <dbReference type="SAM" id="Phobius"/>
    </source>
</evidence>
<evidence type="ECO:0000256" key="3">
    <source>
        <dbReference type="ARBA" id="ARBA00022723"/>
    </source>
</evidence>
<dbReference type="PANTHER" id="PTHR46539">
    <property type="entry name" value="E3 UBIQUITIN-PROTEIN LIGASE ATL42"/>
    <property type="match status" value="1"/>
</dbReference>
<name>A0AB34FYE0_9HYPO</name>
<keyword evidence="5" id="KW-0862">Zinc</keyword>
<comment type="subcellular location">
    <subcellularLocation>
        <location evidence="1">Membrane</location>
    </subcellularLocation>
</comment>
<feature type="domain" description="RING-type" evidence="11">
    <location>
        <begin position="113"/>
        <end position="153"/>
    </location>
</feature>
<gene>
    <name evidence="12" type="ORF">O9K51_02177</name>
</gene>
<evidence type="ECO:0000256" key="8">
    <source>
        <dbReference type="PROSITE-ProRule" id="PRU00175"/>
    </source>
</evidence>
<evidence type="ECO:0000256" key="9">
    <source>
        <dbReference type="SAM" id="MobiDB-lite"/>
    </source>
</evidence>
<dbReference type="Proteomes" id="UP001163105">
    <property type="component" value="Unassembled WGS sequence"/>
</dbReference>
<dbReference type="Pfam" id="PF13639">
    <property type="entry name" value="zf-RING_2"/>
    <property type="match status" value="1"/>
</dbReference>
<evidence type="ECO:0000256" key="4">
    <source>
        <dbReference type="ARBA" id="ARBA00022771"/>
    </source>
</evidence>
<evidence type="ECO:0000256" key="1">
    <source>
        <dbReference type="ARBA" id="ARBA00004370"/>
    </source>
</evidence>
<dbReference type="AlphaFoldDB" id="A0AB34FYE0"/>
<dbReference type="GO" id="GO:0008270">
    <property type="term" value="F:zinc ion binding"/>
    <property type="evidence" value="ECO:0007669"/>
    <property type="project" value="UniProtKB-KW"/>
</dbReference>
<reference evidence="12" key="1">
    <citation type="submission" date="2023-01" db="EMBL/GenBank/DDBJ databases">
        <title>The growth and conidiation of Purpureocillium lavendulum are regulated by nitrogen source and histone H3K14 acetylation.</title>
        <authorList>
            <person name="Tang P."/>
            <person name="Han J."/>
            <person name="Zhang C."/>
            <person name="Tang P."/>
            <person name="Qi F."/>
            <person name="Zhang K."/>
            <person name="Liang L."/>
        </authorList>
    </citation>
    <scope>NUCLEOTIDE SEQUENCE</scope>
    <source>
        <strain evidence="12">YMF1.00683</strain>
    </source>
</reference>
<organism evidence="12 13">
    <name type="scientific">Purpureocillium lavendulum</name>
    <dbReference type="NCBI Taxonomy" id="1247861"/>
    <lineage>
        <taxon>Eukaryota</taxon>
        <taxon>Fungi</taxon>
        <taxon>Dikarya</taxon>
        <taxon>Ascomycota</taxon>
        <taxon>Pezizomycotina</taxon>
        <taxon>Sordariomycetes</taxon>
        <taxon>Hypocreomycetidae</taxon>
        <taxon>Hypocreales</taxon>
        <taxon>Ophiocordycipitaceae</taxon>
        <taxon>Purpureocillium</taxon>
    </lineage>
</organism>
<protein>
    <submittedName>
        <fullName evidence="12">RING finger domain protein</fullName>
    </submittedName>
</protein>
<keyword evidence="4 8" id="KW-0863">Zinc-finger</keyword>
<keyword evidence="6 10" id="KW-1133">Transmembrane helix</keyword>
<keyword evidence="7 10" id="KW-0472">Membrane</keyword>
<accession>A0AB34FYE0</accession>
<keyword evidence="3" id="KW-0479">Metal-binding</keyword>
<keyword evidence="2 10" id="KW-0812">Transmembrane</keyword>
<dbReference type="PANTHER" id="PTHR46539:SF1">
    <property type="entry name" value="E3 UBIQUITIN-PROTEIN LIGASE ATL42"/>
    <property type="match status" value="1"/>
</dbReference>
<evidence type="ECO:0000313" key="13">
    <source>
        <dbReference type="Proteomes" id="UP001163105"/>
    </source>
</evidence>
<comment type="caution">
    <text evidence="12">The sequence shown here is derived from an EMBL/GenBank/DDBJ whole genome shotgun (WGS) entry which is preliminary data.</text>
</comment>
<evidence type="ECO:0000313" key="12">
    <source>
        <dbReference type="EMBL" id="KAJ6443791.1"/>
    </source>
</evidence>
<keyword evidence="13" id="KW-1185">Reference proteome</keyword>
<evidence type="ECO:0000259" key="11">
    <source>
        <dbReference type="PROSITE" id="PS50089"/>
    </source>
</evidence>
<feature type="region of interest" description="Disordered" evidence="9">
    <location>
        <begin position="63"/>
        <end position="86"/>
    </location>
</feature>
<dbReference type="Gene3D" id="3.30.40.10">
    <property type="entry name" value="Zinc/RING finger domain, C3HC4 (zinc finger)"/>
    <property type="match status" value="1"/>
</dbReference>
<feature type="transmembrane region" description="Helical" evidence="10">
    <location>
        <begin position="30"/>
        <end position="52"/>
    </location>
</feature>
<sequence length="154" mass="16787">MGETPAPHAPASGRAGPDSAPVPPATHNNVATIAAAVCVSLTLFIVVGLYVLRRRVVRLLESQTGSSPRARKTKPARLAPDDLDTMPLTRYGRRRQCGDLESGKKSEDEVYTCSICTESFVQDSRVRLLCCGHGFHPECVDPWLLERSATCPLW</sequence>
<dbReference type="SUPFAM" id="SSF57850">
    <property type="entry name" value="RING/U-box"/>
    <property type="match status" value="1"/>
</dbReference>
<dbReference type="GO" id="GO:0016020">
    <property type="term" value="C:membrane"/>
    <property type="evidence" value="ECO:0007669"/>
    <property type="project" value="UniProtKB-SubCell"/>
</dbReference>
<dbReference type="EMBL" id="JAQHRD010000002">
    <property type="protein sequence ID" value="KAJ6443791.1"/>
    <property type="molecule type" value="Genomic_DNA"/>
</dbReference>